<dbReference type="EMBL" id="NQVE01000192">
    <property type="protein sequence ID" value="RAL41003.1"/>
    <property type="molecule type" value="Genomic_DNA"/>
</dbReference>
<keyword evidence="2" id="KW-1185">Reference proteome</keyword>
<organism evidence="1 2">
    <name type="scientific">Cuscuta australis</name>
    <dbReference type="NCBI Taxonomy" id="267555"/>
    <lineage>
        <taxon>Eukaryota</taxon>
        <taxon>Viridiplantae</taxon>
        <taxon>Streptophyta</taxon>
        <taxon>Embryophyta</taxon>
        <taxon>Tracheophyta</taxon>
        <taxon>Spermatophyta</taxon>
        <taxon>Magnoliopsida</taxon>
        <taxon>eudicotyledons</taxon>
        <taxon>Gunneridae</taxon>
        <taxon>Pentapetalae</taxon>
        <taxon>asterids</taxon>
        <taxon>lamiids</taxon>
        <taxon>Solanales</taxon>
        <taxon>Convolvulaceae</taxon>
        <taxon>Cuscuteae</taxon>
        <taxon>Cuscuta</taxon>
        <taxon>Cuscuta subgen. Grammica</taxon>
        <taxon>Cuscuta sect. Cleistogrammica</taxon>
    </lineage>
</organism>
<sequence length="67" mass="6970">MEVSLRAAPLVGLQDDQESANLEAAIAASLQDSSKSDDTTTSESAAASMALLKVHPFEASIQPIQLV</sequence>
<protein>
    <submittedName>
        <fullName evidence="1">Uncharacterized protein</fullName>
    </submittedName>
</protein>
<gene>
    <name evidence="1" type="ORF">DM860_008701</name>
</gene>
<dbReference type="AlphaFoldDB" id="A0A328DAN3"/>
<evidence type="ECO:0000313" key="2">
    <source>
        <dbReference type="Proteomes" id="UP000249390"/>
    </source>
</evidence>
<comment type="caution">
    <text evidence="1">The sequence shown here is derived from an EMBL/GenBank/DDBJ whole genome shotgun (WGS) entry which is preliminary data.</text>
</comment>
<reference evidence="1 2" key="1">
    <citation type="submission" date="2018-06" db="EMBL/GenBank/DDBJ databases">
        <title>The Genome of Cuscuta australis (Dodder) Provides Insight into the Evolution of Plant Parasitism.</title>
        <authorList>
            <person name="Liu H."/>
        </authorList>
    </citation>
    <scope>NUCLEOTIDE SEQUENCE [LARGE SCALE GENOMIC DNA]</scope>
    <source>
        <strain evidence="2">cv. Yunnan</strain>
        <tissue evidence="1">Vines</tissue>
    </source>
</reference>
<proteinExistence type="predicted"/>
<dbReference type="Proteomes" id="UP000249390">
    <property type="component" value="Unassembled WGS sequence"/>
</dbReference>
<accession>A0A328DAN3</accession>
<evidence type="ECO:0000313" key="1">
    <source>
        <dbReference type="EMBL" id="RAL41003.1"/>
    </source>
</evidence>
<name>A0A328DAN3_9ASTE</name>